<evidence type="ECO:0000259" key="7">
    <source>
        <dbReference type="Pfam" id="PF14522"/>
    </source>
</evidence>
<evidence type="ECO:0000313" key="8">
    <source>
        <dbReference type="EMBL" id="UXD21556.1"/>
    </source>
</evidence>
<evidence type="ECO:0000256" key="3">
    <source>
        <dbReference type="ARBA" id="ARBA00022723"/>
    </source>
</evidence>
<dbReference type="KEGG" id="ipc:IPA_05370"/>
<evidence type="ECO:0000256" key="2">
    <source>
        <dbReference type="ARBA" id="ARBA00022617"/>
    </source>
</evidence>
<evidence type="ECO:0000256" key="5">
    <source>
        <dbReference type="ARBA" id="ARBA00022982"/>
    </source>
</evidence>
<dbReference type="AlphaFoldDB" id="A0A977PJD9"/>
<dbReference type="Pfam" id="PF14522">
    <property type="entry name" value="Cytochrome_C7"/>
    <property type="match status" value="1"/>
</dbReference>
<evidence type="ECO:0000313" key="9">
    <source>
        <dbReference type="Proteomes" id="UP001063698"/>
    </source>
</evidence>
<keyword evidence="3" id="KW-0479">Metal-binding</keyword>
<dbReference type="GO" id="GO:0016491">
    <property type="term" value="F:oxidoreductase activity"/>
    <property type="evidence" value="ECO:0007669"/>
    <property type="project" value="TreeGrafter"/>
</dbReference>
<keyword evidence="6" id="KW-0408">Iron</keyword>
<dbReference type="InterPro" id="IPR051829">
    <property type="entry name" value="Multiheme_Cytochr_ET"/>
</dbReference>
<evidence type="ECO:0000256" key="6">
    <source>
        <dbReference type="ARBA" id="ARBA00023004"/>
    </source>
</evidence>
<keyword evidence="4" id="KW-0732">Signal</keyword>
<dbReference type="Gene3D" id="1.10.3820.10">
    <property type="entry name" value="Di-heme elbow motif domain"/>
    <property type="match status" value="1"/>
</dbReference>
<keyword evidence="2" id="KW-0349">Heme</keyword>
<name>A0A977PJD9_9CREN</name>
<dbReference type="PANTHER" id="PTHR35038:SF5">
    <property type="entry name" value="CYTOCHROME C-TYPE PROTEIN NRFB"/>
    <property type="match status" value="1"/>
</dbReference>
<dbReference type="PIRSF" id="PIRSF039014">
    <property type="entry name" value="OTR_cyc"/>
    <property type="match status" value="1"/>
</dbReference>
<dbReference type="InterPro" id="IPR029467">
    <property type="entry name" value="Cyt_c7-like"/>
</dbReference>
<dbReference type="GO" id="GO:0046872">
    <property type="term" value="F:metal ion binding"/>
    <property type="evidence" value="ECO:0007669"/>
    <property type="project" value="UniProtKB-KW"/>
</dbReference>
<dbReference type="InterPro" id="IPR038266">
    <property type="entry name" value="NapC/NirT_cytc_sf"/>
</dbReference>
<dbReference type="SUPFAM" id="SSF48695">
    <property type="entry name" value="Multiheme cytochromes"/>
    <property type="match status" value="1"/>
</dbReference>
<organism evidence="8 9">
    <name type="scientific">Ignicoccus pacificus DSM 13166</name>
    <dbReference type="NCBI Taxonomy" id="940294"/>
    <lineage>
        <taxon>Archaea</taxon>
        <taxon>Thermoproteota</taxon>
        <taxon>Thermoprotei</taxon>
        <taxon>Desulfurococcales</taxon>
        <taxon>Desulfurococcaceae</taxon>
        <taxon>Ignicoccus</taxon>
    </lineage>
</organism>
<keyword evidence="1" id="KW-0813">Transport</keyword>
<dbReference type="EMBL" id="CP006868">
    <property type="protein sequence ID" value="UXD21556.1"/>
    <property type="molecule type" value="Genomic_DNA"/>
</dbReference>
<dbReference type="InterPro" id="IPR024673">
    <property type="entry name" value="Octahem_Cyt_c"/>
</dbReference>
<reference evidence="8" key="1">
    <citation type="submission" date="2013-11" db="EMBL/GenBank/DDBJ databases">
        <title>Comparative genomics of Ignicoccus.</title>
        <authorList>
            <person name="Podar M."/>
        </authorList>
    </citation>
    <scope>NUCLEOTIDE SEQUENCE</scope>
    <source>
        <strain evidence="8">DSM 13166</strain>
    </source>
</reference>
<accession>A0A977PJD9</accession>
<dbReference type="CDD" id="cd08168">
    <property type="entry name" value="Cytochrom_C3"/>
    <property type="match status" value="1"/>
</dbReference>
<sequence>MMMNKRIPLVVSLLILIVIATSARMLDLKVLKFSEEEEYKKTKIKIVDHTKEFAKEGIKSYEGAKTCYKCHEEATVDFFHSYHYQMLAKQYDAYNVPWVKYGGKRAMNDFCGAIFFQGKPINFIGFAKLVNVPTGYEDMKGKPVAYGCAACHSIGMGAIPSSKLTEEQLKNMDCLACHMNPDVYVSGVLGFKKGVRSIYKGADGKWHYKVNLDINTIAKNIIDKPTNANCLACHAYSGGGPGFKRPNITPDMYHKNKNFDYHIGEGMNCVDCHTGKYHLFPDKVADGWAREPGNVKTCIDCHGPQPHDNDEREGRELNKHSEYIACQTCHIPYIAHGQYPTELSRDWSGSHFSPKLGYWEPKAKYGRYVRPTYMWYNGSRTIYVYPNKVNGTEVVLVKPLGSKGNGKIYPFKVHTSRVPLSDEGIPIPIKVGLFMATGNSTAAILAGAKETSLHWSGKWVTYIRYMQVDHGVVPDDRALGCKDCHSPNTFFPWKELGYKKIPQINDYEEER</sequence>
<dbReference type="InterPro" id="IPR036280">
    <property type="entry name" value="Multihaem_cyt_sf"/>
</dbReference>
<protein>
    <recommendedName>
        <fullName evidence="7">Cytochrome c7-like domain-containing protein</fullName>
    </recommendedName>
</protein>
<keyword evidence="5" id="KW-0249">Electron transport</keyword>
<feature type="domain" description="Cytochrome c7-like" evidence="7">
    <location>
        <begin position="258"/>
        <end position="330"/>
    </location>
</feature>
<dbReference type="Proteomes" id="UP001063698">
    <property type="component" value="Chromosome"/>
</dbReference>
<evidence type="ECO:0000256" key="1">
    <source>
        <dbReference type="ARBA" id="ARBA00022448"/>
    </source>
</evidence>
<gene>
    <name evidence="8" type="ORF">IPA_05370</name>
</gene>
<evidence type="ECO:0000256" key="4">
    <source>
        <dbReference type="ARBA" id="ARBA00022729"/>
    </source>
</evidence>
<keyword evidence="9" id="KW-1185">Reference proteome</keyword>
<dbReference type="Pfam" id="PF11783">
    <property type="entry name" value="Cytochrome_cB"/>
    <property type="match status" value="1"/>
</dbReference>
<dbReference type="PANTHER" id="PTHR35038">
    <property type="entry name" value="DISSIMILATORY SULFITE REDUCTASE SIRA"/>
    <property type="match status" value="1"/>
</dbReference>
<proteinExistence type="predicted"/>